<dbReference type="PRINTS" id="PR00080">
    <property type="entry name" value="SDRFAMILY"/>
</dbReference>
<organism evidence="4 5">
    <name type="scientific">Isobaculum melis</name>
    <dbReference type="NCBI Taxonomy" id="142588"/>
    <lineage>
        <taxon>Bacteria</taxon>
        <taxon>Bacillati</taxon>
        <taxon>Bacillota</taxon>
        <taxon>Bacilli</taxon>
        <taxon>Lactobacillales</taxon>
        <taxon>Carnobacteriaceae</taxon>
        <taxon>Isobaculum</taxon>
    </lineage>
</organism>
<dbReference type="EMBL" id="FOHA01000005">
    <property type="protein sequence ID" value="SER75291.1"/>
    <property type="molecule type" value="Genomic_DNA"/>
</dbReference>
<dbReference type="InterPro" id="IPR002347">
    <property type="entry name" value="SDR_fam"/>
</dbReference>
<dbReference type="PANTHER" id="PTHR44196">
    <property type="entry name" value="DEHYDROGENASE/REDUCTASE SDR FAMILY MEMBER 7B"/>
    <property type="match status" value="1"/>
</dbReference>
<dbReference type="InterPro" id="IPR020904">
    <property type="entry name" value="Sc_DH/Rdtase_CS"/>
</dbReference>
<protein>
    <recommendedName>
        <fullName evidence="6">Short-chain dehydrogenase</fullName>
    </recommendedName>
</protein>
<evidence type="ECO:0000313" key="5">
    <source>
        <dbReference type="Proteomes" id="UP000198948"/>
    </source>
</evidence>
<evidence type="ECO:0008006" key="6">
    <source>
        <dbReference type="Google" id="ProtNLM"/>
    </source>
</evidence>
<dbReference type="InterPro" id="IPR036291">
    <property type="entry name" value="NAD(P)-bd_dom_sf"/>
</dbReference>
<evidence type="ECO:0000256" key="1">
    <source>
        <dbReference type="ARBA" id="ARBA00006484"/>
    </source>
</evidence>
<dbReference type="Pfam" id="PF00106">
    <property type="entry name" value="adh_short"/>
    <property type="match status" value="1"/>
</dbReference>
<keyword evidence="5" id="KW-1185">Reference proteome</keyword>
<name>A0A1H9RQQ1_9LACT</name>
<proteinExistence type="inferred from homology"/>
<dbReference type="Proteomes" id="UP000198948">
    <property type="component" value="Unassembled WGS sequence"/>
</dbReference>
<evidence type="ECO:0000313" key="4">
    <source>
        <dbReference type="EMBL" id="SER75291.1"/>
    </source>
</evidence>
<dbReference type="FunFam" id="3.40.50.720:FF:000047">
    <property type="entry name" value="NADP-dependent L-serine/L-allo-threonine dehydrogenase"/>
    <property type="match status" value="1"/>
</dbReference>
<dbReference type="AlphaFoldDB" id="A0A1H9RQQ1"/>
<dbReference type="SUPFAM" id="SSF51735">
    <property type="entry name" value="NAD(P)-binding Rossmann-fold domains"/>
    <property type="match status" value="1"/>
</dbReference>
<evidence type="ECO:0000256" key="3">
    <source>
        <dbReference type="RuleBase" id="RU000363"/>
    </source>
</evidence>
<dbReference type="PRINTS" id="PR00081">
    <property type="entry name" value="GDHRDH"/>
</dbReference>
<accession>A0A1H9RQQ1</accession>
<dbReference type="Gene3D" id="3.40.50.720">
    <property type="entry name" value="NAD(P)-binding Rossmann-like Domain"/>
    <property type="match status" value="1"/>
</dbReference>
<reference evidence="4 5" key="1">
    <citation type="submission" date="2016-10" db="EMBL/GenBank/DDBJ databases">
        <authorList>
            <person name="de Groot N.N."/>
        </authorList>
    </citation>
    <scope>NUCLEOTIDE SEQUENCE [LARGE SCALE GENOMIC DNA]</scope>
    <source>
        <strain evidence="4 5">DSM 13760</strain>
    </source>
</reference>
<dbReference type="PANTHER" id="PTHR44196:SF1">
    <property type="entry name" value="DEHYDROGENASE_REDUCTASE SDR FAMILY MEMBER 7B"/>
    <property type="match status" value="1"/>
</dbReference>
<keyword evidence="2" id="KW-0560">Oxidoreductase</keyword>
<dbReference type="STRING" id="142588.SAMN04488559_10520"/>
<dbReference type="GO" id="GO:0016020">
    <property type="term" value="C:membrane"/>
    <property type="evidence" value="ECO:0007669"/>
    <property type="project" value="TreeGrafter"/>
</dbReference>
<dbReference type="OrthoDB" id="9793345at2"/>
<comment type="similarity">
    <text evidence="1 3">Belongs to the short-chain dehydrogenases/reductases (SDR) family.</text>
</comment>
<sequence length="265" mass="28990">MKQKDLTGKVVCITGGSAGLGEQIAYQAAKAGAVVIVCARRLHEIERVKNNCQILSNQAAFAYELDVAEPMQIKAVVETIKNEVGTIDILVNNAGFGHFENAVDFDMDLAEKMFRVNVLGLMYMCQLVALEMLDQKTGHIINIASQAGKMATQKSAIYSATKFAVLGYSNALRLELKPAGIHVTTVNPGPISTNFFEIADQSGDYLSKVDMIVLNPEKVAEKIVRIMGTSKRELNLPKLMEAASKMYQLFPHIGDFLASSLFNKK</sequence>
<dbReference type="RefSeq" id="WP_092651068.1">
    <property type="nucleotide sequence ID" value="NZ_FOHA01000005.1"/>
</dbReference>
<gene>
    <name evidence="4" type="ORF">SAMN04488559_10520</name>
</gene>
<dbReference type="GO" id="GO:0016616">
    <property type="term" value="F:oxidoreductase activity, acting on the CH-OH group of donors, NAD or NADP as acceptor"/>
    <property type="evidence" value="ECO:0007669"/>
    <property type="project" value="UniProtKB-ARBA"/>
</dbReference>
<evidence type="ECO:0000256" key="2">
    <source>
        <dbReference type="ARBA" id="ARBA00023002"/>
    </source>
</evidence>
<dbReference type="PROSITE" id="PS00061">
    <property type="entry name" value="ADH_SHORT"/>
    <property type="match status" value="1"/>
</dbReference>